<comment type="caution">
    <text evidence="2">The sequence shown here is derived from an EMBL/GenBank/DDBJ whole genome shotgun (WGS) entry which is preliminary data.</text>
</comment>
<keyword evidence="3" id="KW-1185">Reference proteome</keyword>
<dbReference type="RefSeq" id="WP_344692930.1">
    <property type="nucleotide sequence ID" value="NZ_BAABBF010000003.1"/>
</dbReference>
<gene>
    <name evidence="2" type="ORF">GCM10022268_17080</name>
</gene>
<dbReference type="EMBL" id="BAABBF010000003">
    <property type="protein sequence ID" value="GAA3708331.1"/>
    <property type="molecule type" value="Genomic_DNA"/>
</dbReference>
<feature type="transmembrane region" description="Helical" evidence="1">
    <location>
        <begin position="40"/>
        <end position="62"/>
    </location>
</feature>
<organism evidence="2 3">
    <name type="scientific">Sphingomonas cynarae</name>
    <dbReference type="NCBI Taxonomy" id="930197"/>
    <lineage>
        <taxon>Bacteria</taxon>
        <taxon>Pseudomonadati</taxon>
        <taxon>Pseudomonadota</taxon>
        <taxon>Alphaproteobacteria</taxon>
        <taxon>Sphingomonadales</taxon>
        <taxon>Sphingomonadaceae</taxon>
        <taxon>Sphingomonas</taxon>
    </lineage>
</organism>
<accession>A0ABP7DSL3</accession>
<evidence type="ECO:0000256" key="1">
    <source>
        <dbReference type="SAM" id="Phobius"/>
    </source>
</evidence>
<evidence type="ECO:0000313" key="3">
    <source>
        <dbReference type="Proteomes" id="UP001500523"/>
    </source>
</evidence>
<keyword evidence="1" id="KW-0472">Membrane</keyword>
<dbReference type="PROSITE" id="PS51257">
    <property type="entry name" value="PROKAR_LIPOPROTEIN"/>
    <property type="match status" value="1"/>
</dbReference>
<name>A0ABP7DSL3_9SPHN</name>
<protein>
    <submittedName>
        <fullName evidence="2">Uncharacterized protein</fullName>
    </submittedName>
</protein>
<keyword evidence="1" id="KW-0812">Transmembrane</keyword>
<sequence length="70" mass="7521">MSADPKALRQGRRLLLIHIVATTVAGCALGLTAVDRINLALGAVFVVLIAVIASLETLRVLVFSNREPRR</sequence>
<keyword evidence="1" id="KW-1133">Transmembrane helix</keyword>
<evidence type="ECO:0000313" key="2">
    <source>
        <dbReference type="EMBL" id="GAA3708331.1"/>
    </source>
</evidence>
<feature type="transmembrane region" description="Helical" evidence="1">
    <location>
        <begin position="14"/>
        <end position="34"/>
    </location>
</feature>
<dbReference type="Proteomes" id="UP001500523">
    <property type="component" value="Unassembled WGS sequence"/>
</dbReference>
<proteinExistence type="predicted"/>
<reference evidence="3" key="1">
    <citation type="journal article" date="2019" name="Int. J. Syst. Evol. Microbiol.">
        <title>The Global Catalogue of Microorganisms (GCM) 10K type strain sequencing project: providing services to taxonomists for standard genome sequencing and annotation.</title>
        <authorList>
            <consortium name="The Broad Institute Genomics Platform"/>
            <consortium name="The Broad Institute Genome Sequencing Center for Infectious Disease"/>
            <person name="Wu L."/>
            <person name="Ma J."/>
        </authorList>
    </citation>
    <scope>NUCLEOTIDE SEQUENCE [LARGE SCALE GENOMIC DNA]</scope>
    <source>
        <strain evidence="3">JCM 17498</strain>
    </source>
</reference>